<gene>
    <name evidence="1" type="ORF">PBRASI_LOCUS8107</name>
</gene>
<dbReference type="OrthoDB" id="2333333at2759"/>
<dbReference type="EMBL" id="CAJVPI010001377">
    <property type="protein sequence ID" value="CAG8609869.1"/>
    <property type="molecule type" value="Genomic_DNA"/>
</dbReference>
<dbReference type="AlphaFoldDB" id="A0A9N9GI42"/>
<name>A0A9N9GI42_9GLOM</name>
<comment type="caution">
    <text evidence="1">The sequence shown here is derived from an EMBL/GenBank/DDBJ whole genome shotgun (WGS) entry which is preliminary data.</text>
</comment>
<sequence length="150" mass="16808">MSQSLEFLENKCERWMKQQYVRYALGIKLYERRTTRDTSGRFNRSMIAKLWTRTALAVNIPVPPVPGVFVQTWDFGTLLNGTDTSTTCTSAGLPAYQIIIPVSEVFWDPPIVRGVPVIGTHFATSPAAVTATHFTVDLYLIQQAALDAER</sequence>
<accession>A0A9N9GI42</accession>
<reference evidence="1" key="1">
    <citation type="submission" date="2021-06" db="EMBL/GenBank/DDBJ databases">
        <authorList>
            <person name="Kallberg Y."/>
            <person name="Tangrot J."/>
            <person name="Rosling A."/>
        </authorList>
    </citation>
    <scope>NUCLEOTIDE SEQUENCE</scope>
    <source>
        <strain evidence="1">BR232B</strain>
    </source>
</reference>
<organism evidence="1 2">
    <name type="scientific">Paraglomus brasilianum</name>
    <dbReference type="NCBI Taxonomy" id="144538"/>
    <lineage>
        <taxon>Eukaryota</taxon>
        <taxon>Fungi</taxon>
        <taxon>Fungi incertae sedis</taxon>
        <taxon>Mucoromycota</taxon>
        <taxon>Glomeromycotina</taxon>
        <taxon>Glomeromycetes</taxon>
        <taxon>Paraglomerales</taxon>
        <taxon>Paraglomeraceae</taxon>
        <taxon>Paraglomus</taxon>
    </lineage>
</organism>
<evidence type="ECO:0000313" key="1">
    <source>
        <dbReference type="EMBL" id="CAG8609869.1"/>
    </source>
</evidence>
<dbReference type="Proteomes" id="UP000789739">
    <property type="component" value="Unassembled WGS sequence"/>
</dbReference>
<evidence type="ECO:0000313" key="2">
    <source>
        <dbReference type="Proteomes" id="UP000789739"/>
    </source>
</evidence>
<proteinExistence type="predicted"/>
<protein>
    <submittedName>
        <fullName evidence="1">7709_t:CDS:1</fullName>
    </submittedName>
</protein>
<keyword evidence="2" id="KW-1185">Reference proteome</keyword>